<feature type="compositionally biased region" description="Basic and acidic residues" evidence="13">
    <location>
        <begin position="106"/>
        <end position="117"/>
    </location>
</feature>
<feature type="region of interest" description="Disordered" evidence="13">
    <location>
        <begin position="149"/>
        <end position="197"/>
    </location>
</feature>
<dbReference type="InterPro" id="IPR011011">
    <property type="entry name" value="Znf_FYVE_PHD"/>
</dbReference>
<name>A0A9P6JCN4_MORAP</name>
<evidence type="ECO:0000313" key="15">
    <source>
        <dbReference type="EMBL" id="KAF9967118.1"/>
    </source>
</evidence>
<dbReference type="PROSITE" id="PS51726">
    <property type="entry name" value="MYST_HAT"/>
    <property type="match status" value="1"/>
</dbReference>
<feature type="compositionally biased region" description="Acidic residues" evidence="13">
    <location>
        <begin position="938"/>
        <end position="948"/>
    </location>
</feature>
<feature type="domain" description="MYST-type HAT" evidence="14">
    <location>
        <begin position="349"/>
        <end position="650"/>
    </location>
</feature>
<feature type="compositionally biased region" description="Basic and acidic residues" evidence="13">
    <location>
        <begin position="1033"/>
        <end position="1042"/>
    </location>
</feature>
<dbReference type="GO" id="GO:0031507">
    <property type="term" value="P:heterochromatin formation"/>
    <property type="evidence" value="ECO:0007669"/>
    <property type="project" value="UniProtKB-ARBA"/>
</dbReference>
<dbReference type="Pfam" id="PF17772">
    <property type="entry name" value="zf-MYST"/>
    <property type="match status" value="1"/>
</dbReference>
<feature type="compositionally biased region" description="Basic residues" evidence="13">
    <location>
        <begin position="851"/>
        <end position="860"/>
    </location>
</feature>
<feature type="compositionally biased region" description="Pro residues" evidence="13">
    <location>
        <begin position="220"/>
        <end position="232"/>
    </location>
</feature>
<comment type="similarity">
    <text evidence="2 12">Belongs to the MYST (SAS/MOZ) family.</text>
</comment>
<feature type="region of interest" description="Disordered" evidence="13">
    <location>
        <begin position="55"/>
        <end position="117"/>
    </location>
</feature>
<comment type="caution">
    <text evidence="15">The sequence shown here is derived from an EMBL/GenBank/DDBJ whole genome shotgun (WGS) entry which is preliminary data.</text>
</comment>
<dbReference type="EC" id="2.3.1.48" evidence="3 12"/>
<sequence>MDQNSSASMENLIDKMMMCEKCDRGWHCYCLDTPLETVPRHDFYCDECIERYPEKIPPDHKGASSSVIKRKAANGRSRAGTSTVHSEAASTSTSGGSKRKTTPQTEESRKVRIITEGKKDSGRHIVIIPIPTASSSTVTATKQNIVVAASSSSVRSKTADAPKRRGRPTLSSPPSTAVSTSSPPQPPPFKRSHKKGASKLPNQLNLVSANGKLAVRVIPTPAPVPTPAPTPAPIVETPSPQKPKKKTRGRGRKQLAELARDTEKSDGEDATLTEDVEHLPQDASDDDADAISQPFRHHHSPEDGDVSHTAPGAKDKVLFEVSRERAEKFIKNEPSNGVASESGTPSYSSPVAAIKKIQFGDWEIDTWYVAPYPEEYSQHPILYICEFCLKYMKSSFMAGRHRLKCAMRHPPGDEIYREGNISIFEVDGRKNKIYCQNLCLMAKMFLDHKTLYYDVEPFLFYVMTESGDLGCHFVGYFSKEKRSAMDYNVSCILTLPIHQRKGYGNLLIDFSYLLTKRENKTGSPEKPLSSLGLLSYKSYWKNVLFHRLLAIHKDESRKHRVSIDDLSQETAMTLDDIVTTLQTNNMIRAIPPPKSQDSKSRGKHGRSRANSVPPLRHEIVVDWKEVETYCQKVAQRGYPVINPTKLKWTPFLLQRGLMSSLQMESGSPQEDGSVSDDSLSGSMTPTEVPTVPVQQTSLANSNQDKDQDVPQPPKKRPGRGRPRKIKKVEVEEPAPVQNSVDTSSTKEAPQERDVQMSSPTAKEGPANELSSMNVTMADPDGKATSPVREASTTAESASVPSGSADQQVSKNAPSSKTVKGNGAAKKAGSERSKAHVTGDALKIQTMELKPRHTNRHSKGGKAKDDEDDGLGDDLSSVASLSLADSPLSSSSLSAASSPSSITSPALPEVNHHAQDDATAMSIDATGKDTTVNPSSWDAENDADVEMESADLANGGENDHSDAQDDSENEDPHTKKDKQKGVYRDVDGLDRESDHKDSGKEGDASDAESNDAEDLTDEDEDDDEDDEEDEEEDAKSTKSKSENSESDSSSAEEDEANMDEEDEDVDTDGRSPSPNESEAEESEQEDGSSKEAEQDSDEAEDDSSDEEEKGAGEDVDDKQSSEEDKDEGDEAEDASEEDSSDHEEAKADSDAEEEEDDDDDQEEEEEGSEKGDKAKDDDEEEEEEEEGDDEDDEEEEPEE</sequence>
<evidence type="ECO:0000256" key="12">
    <source>
        <dbReference type="RuleBase" id="RU361211"/>
    </source>
</evidence>
<dbReference type="InterPro" id="IPR002717">
    <property type="entry name" value="HAT_MYST-type"/>
</dbReference>
<feature type="region of interest" description="Disordered" evidence="13">
    <location>
        <begin position="220"/>
        <end position="313"/>
    </location>
</feature>
<feature type="compositionally biased region" description="Acidic residues" evidence="13">
    <location>
        <begin position="1149"/>
        <end position="1166"/>
    </location>
</feature>
<dbReference type="Gene3D" id="3.40.630.30">
    <property type="match status" value="1"/>
</dbReference>
<feature type="compositionally biased region" description="Acidic residues" evidence="13">
    <location>
        <begin position="1076"/>
        <end position="1085"/>
    </location>
</feature>
<dbReference type="InterPro" id="IPR013083">
    <property type="entry name" value="Znf_RING/FYVE/PHD"/>
</dbReference>
<evidence type="ECO:0000256" key="4">
    <source>
        <dbReference type="ARBA" id="ARBA00022679"/>
    </source>
</evidence>
<gene>
    <name evidence="15" type="ORF">BGZ70_000040</name>
</gene>
<keyword evidence="10 12" id="KW-0539">Nucleus</keyword>
<evidence type="ECO:0000256" key="13">
    <source>
        <dbReference type="SAM" id="MobiDB-lite"/>
    </source>
</evidence>
<dbReference type="GO" id="GO:1990467">
    <property type="term" value="C:NuA3a histone acetyltransferase complex"/>
    <property type="evidence" value="ECO:0007669"/>
    <property type="project" value="TreeGrafter"/>
</dbReference>
<dbReference type="GO" id="GO:0005634">
    <property type="term" value="C:nucleus"/>
    <property type="evidence" value="ECO:0007669"/>
    <property type="project" value="UniProtKB-SubCell"/>
</dbReference>
<reference evidence="15" key="1">
    <citation type="journal article" date="2020" name="Fungal Divers.">
        <title>Resolving the Mortierellaceae phylogeny through synthesis of multi-gene phylogenetics and phylogenomics.</title>
        <authorList>
            <person name="Vandepol N."/>
            <person name="Liber J."/>
            <person name="Desiro A."/>
            <person name="Na H."/>
            <person name="Kennedy M."/>
            <person name="Barry K."/>
            <person name="Grigoriev I.V."/>
            <person name="Miller A.N."/>
            <person name="O'Donnell K."/>
            <person name="Stajich J.E."/>
            <person name="Bonito G."/>
        </authorList>
    </citation>
    <scope>NUCLEOTIDE SEQUENCE</scope>
    <source>
        <strain evidence="15">CK1249</strain>
    </source>
</reference>
<dbReference type="Pfam" id="PF00628">
    <property type="entry name" value="PHD"/>
    <property type="match status" value="1"/>
</dbReference>
<evidence type="ECO:0000256" key="8">
    <source>
        <dbReference type="ARBA" id="ARBA00022853"/>
    </source>
</evidence>
<feature type="compositionally biased region" description="Low complexity" evidence="13">
    <location>
        <begin position="872"/>
        <end position="907"/>
    </location>
</feature>
<feature type="compositionally biased region" description="Basic and acidic residues" evidence="13">
    <location>
        <begin position="1108"/>
        <end position="1121"/>
    </location>
</feature>
<feature type="compositionally biased region" description="Acidic residues" evidence="13">
    <location>
        <begin position="1093"/>
        <end position="1107"/>
    </location>
</feature>
<evidence type="ECO:0000256" key="5">
    <source>
        <dbReference type="ARBA" id="ARBA00022723"/>
    </source>
</evidence>
<dbReference type="GO" id="GO:0003712">
    <property type="term" value="F:transcription coregulator activity"/>
    <property type="evidence" value="ECO:0007669"/>
    <property type="project" value="TreeGrafter"/>
</dbReference>
<feature type="compositionally biased region" description="Polar residues" evidence="13">
    <location>
        <begin position="683"/>
        <end position="702"/>
    </location>
</feature>
<dbReference type="GO" id="GO:0003682">
    <property type="term" value="F:chromatin binding"/>
    <property type="evidence" value="ECO:0007669"/>
    <property type="project" value="TreeGrafter"/>
</dbReference>
<keyword evidence="9" id="KW-0007">Acetylation</keyword>
<dbReference type="EMBL" id="JAAAHY010000100">
    <property type="protein sequence ID" value="KAF9967118.1"/>
    <property type="molecule type" value="Genomic_DNA"/>
</dbReference>
<evidence type="ECO:0000259" key="14">
    <source>
        <dbReference type="PROSITE" id="PS51726"/>
    </source>
</evidence>
<feature type="compositionally biased region" description="Polar residues" evidence="13">
    <location>
        <begin position="790"/>
        <end position="818"/>
    </location>
</feature>
<feature type="compositionally biased region" description="Acidic residues" evidence="13">
    <location>
        <begin position="1122"/>
        <end position="1140"/>
    </location>
</feature>
<feature type="active site" description="Proton donor/acceptor" evidence="11">
    <location>
        <position position="525"/>
    </location>
</feature>
<dbReference type="FunFam" id="3.30.60.60:FF:000001">
    <property type="entry name" value="Histone acetyltransferase"/>
    <property type="match status" value="1"/>
</dbReference>
<dbReference type="Gene3D" id="1.10.10.10">
    <property type="entry name" value="Winged helix-like DNA-binding domain superfamily/Winged helix DNA-binding domain"/>
    <property type="match status" value="1"/>
</dbReference>
<feature type="region of interest" description="Disordered" evidence="13">
    <location>
        <begin position="585"/>
        <end position="613"/>
    </location>
</feature>
<feature type="compositionally biased region" description="Polar residues" evidence="13">
    <location>
        <begin position="79"/>
        <end position="89"/>
    </location>
</feature>
<evidence type="ECO:0000256" key="2">
    <source>
        <dbReference type="ARBA" id="ARBA00010107"/>
    </source>
</evidence>
<organism evidence="15 16">
    <name type="scientific">Mortierella alpina</name>
    <name type="common">Oleaginous fungus</name>
    <name type="synonym">Mortierella renispora</name>
    <dbReference type="NCBI Taxonomy" id="64518"/>
    <lineage>
        <taxon>Eukaryota</taxon>
        <taxon>Fungi</taxon>
        <taxon>Fungi incertae sedis</taxon>
        <taxon>Mucoromycota</taxon>
        <taxon>Mortierellomycotina</taxon>
        <taxon>Mortierellomycetes</taxon>
        <taxon>Mortierellales</taxon>
        <taxon>Mortierellaceae</taxon>
        <taxon>Mortierella</taxon>
    </lineage>
</organism>
<dbReference type="Proteomes" id="UP000738359">
    <property type="component" value="Unassembled WGS sequence"/>
</dbReference>
<evidence type="ECO:0000256" key="3">
    <source>
        <dbReference type="ARBA" id="ARBA00013184"/>
    </source>
</evidence>
<evidence type="ECO:0000256" key="7">
    <source>
        <dbReference type="ARBA" id="ARBA00022833"/>
    </source>
</evidence>
<keyword evidence="6" id="KW-0863">Zinc-finger</keyword>
<keyword evidence="4" id="KW-0808">Transferase</keyword>
<evidence type="ECO:0000256" key="6">
    <source>
        <dbReference type="ARBA" id="ARBA00022771"/>
    </source>
</evidence>
<dbReference type="InterPro" id="IPR050603">
    <property type="entry name" value="MYST_HAT"/>
</dbReference>
<comment type="subcellular location">
    <subcellularLocation>
        <location evidence="1 12">Nucleus</location>
    </subcellularLocation>
</comment>
<evidence type="ECO:0000256" key="11">
    <source>
        <dbReference type="PIRSR" id="PIRSR602717-51"/>
    </source>
</evidence>
<dbReference type="GO" id="GO:0004402">
    <property type="term" value="F:histone acetyltransferase activity"/>
    <property type="evidence" value="ECO:0007669"/>
    <property type="project" value="InterPro"/>
</dbReference>
<feature type="compositionally biased region" description="Acidic residues" evidence="13">
    <location>
        <begin position="1049"/>
        <end position="1065"/>
    </location>
</feature>
<evidence type="ECO:0000256" key="1">
    <source>
        <dbReference type="ARBA" id="ARBA00004123"/>
    </source>
</evidence>
<dbReference type="InterPro" id="IPR040706">
    <property type="entry name" value="Zf-MYST"/>
</dbReference>
<accession>A0A9P6JCN4</accession>
<keyword evidence="7" id="KW-0862">Zinc</keyword>
<feature type="region of interest" description="Disordered" evidence="13">
    <location>
        <begin position="662"/>
        <end position="1198"/>
    </location>
</feature>
<dbReference type="InterPro" id="IPR019787">
    <property type="entry name" value="Znf_PHD-finger"/>
</dbReference>
<feature type="compositionally biased region" description="Polar residues" evidence="13">
    <location>
        <begin position="736"/>
        <end position="747"/>
    </location>
</feature>
<feature type="compositionally biased region" description="Acidic residues" evidence="13">
    <location>
        <begin position="1003"/>
        <end position="1032"/>
    </location>
</feature>
<keyword evidence="16" id="KW-1185">Reference proteome</keyword>
<dbReference type="Gene3D" id="3.30.60.60">
    <property type="entry name" value="N-acetyl transferase-like"/>
    <property type="match status" value="1"/>
</dbReference>
<dbReference type="SUPFAM" id="SSF55729">
    <property type="entry name" value="Acyl-CoA N-acyltransferases (Nat)"/>
    <property type="match status" value="1"/>
</dbReference>
<keyword evidence="5" id="KW-0479">Metal-binding</keyword>
<dbReference type="GO" id="GO:0006357">
    <property type="term" value="P:regulation of transcription by RNA polymerase II"/>
    <property type="evidence" value="ECO:0007669"/>
    <property type="project" value="TreeGrafter"/>
</dbReference>
<protein>
    <recommendedName>
        <fullName evidence="3 12">Histone acetyltransferase</fullName>
        <ecNumber evidence="3 12">2.3.1.48</ecNumber>
    </recommendedName>
</protein>
<evidence type="ECO:0000256" key="9">
    <source>
        <dbReference type="ARBA" id="ARBA00022990"/>
    </source>
</evidence>
<dbReference type="PANTHER" id="PTHR10615">
    <property type="entry name" value="HISTONE ACETYLTRANSFERASE"/>
    <property type="match status" value="1"/>
</dbReference>
<evidence type="ECO:0000313" key="16">
    <source>
        <dbReference type="Proteomes" id="UP000738359"/>
    </source>
</evidence>
<dbReference type="AlphaFoldDB" id="A0A9P6JCN4"/>
<feature type="compositionally biased region" description="Low complexity" evidence="13">
    <location>
        <begin position="671"/>
        <end position="682"/>
    </location>
</feature>
<proteinExistence type="inferred from homology"/>
<dbReference type="InterPro" id="IPR016181">
    <property type="entry name" value="Acyl_CoA_acyltransferase"/>
</dbReference>
<evidence type="ECO:0000256" key="10">
    <source>
        <dbReference type="ARBA" id="ARBA00023242"/>
    </source>
</evidence>
<dbReference type="Gene3D" id="3.30.40.10">
    <property type="entry name" value="Zinc/RING finger domain, C3HC4 (zinc finger)"/>
    <property type="match status" value="1"/>
</dbReference>
<feature type="compositionally biased region" description="Basic residues" evidence="13">
    <location>
        <begin position="242"/>
        <end position="253"/>
    </location>
</feature>
<feature type="compositionally biased region" description="Acidic residues" evidence="13">
    <location>
        <begin position="1176"/>
        <end position="1198"/>
    </location>
</feature>
<dbReference type="Pfam" id="PF01853">
    <property type="entry name" value="MOZ_SAS"/>
    <property type="match status" value="1"/>
</dbReference>
<feature type="compositionally biased region" description="Basic and acidic residues" evidence="13">
    <location>
        <begin position="254"/>
        <end position="267"/>
    </location>
</feature>
<feature type="compositionally biased region" description="Basic and acidic residues" evidence="13">
    <location>
        <begin position="969"/>
        <end position="1002"/>
    </location>
</feature>
<feature type="compositionally biased region" description="Polar residues" evidence="13">
    <location>
        <begin position="927"/>
        <end position="937"/>
    </location>
</feature>
<dbReference type="SUPFAM" id="SSF57903">
    <property type="entry name" value="FYVE/PHD zinc finger"/>
    <property type="match status" value="1"/>
</dbReference>
<feature type="compositionally biased region" description="Basic residues" evidence="13">
    <location>
        <begin position="713"/>
        <end position="726"/>
    </location>
</feature>
<keyword evidence="8" id="KW-0156">Chromatin regulator</keyword>
<dbReference type="PANTHER" id="PTHR10615:SF161">
    <property type="entry name" value="HISTONE ACETYLTRANSFERASE KAT7"/>
    <property type="match status" value="1"/>
</dbReference>
<dbReference type="InterPro" id="IPR036388">
    <property type="entry name" value="WH-like_DNA-bd_sf"/>
</dbReference>
<comment type="catalytic activity">
    <reaction evidence="12">
        <text>L-lysyl-[protein] + acetyl-CoA = N(6)-acetyl-L-lysyl-[protein] + CoA + H(+)</text>
        <dbReference type="Rhea" id="RHEA:45948"/>
        <dbReference type="Rhea" id="RHEA-COMP:9752"/>
        <dbReference type="Rhea" id="RHEA-COMP:10731"/>
        <dbReference type="ChEBI" id="CHEBI:15378"/>
        <dbReference type="ChEBI" id="CHEBI:29969"/>
        <dbReference type="ChEBI" id="CHEBI:57287"/>
        <dbReference type="ChEBI" id="CHEBI:57288"/>
        <dbReference type="ChEBI" id="CHEBI:61930"/>
        <dbReference type="EC" id="2.3.1.48"/>
    </reaction>
</comment>
<dbReference type="OrthoDB" id="787137at2759"/>
<dbReference type="GO" id="GO:0008270">
    <property type="term" value="F:zinc ion binding"/>
    <property type="evidence" value="ECO:0007669"/>
    <property type="project" value="UniProtKB-KW"/>
</dbReference>
<dbReference type="FunFam" id="3.40.630.30:FF:000001">
    <property type="entry name" value="Histone acetyltransferase"/>
    <property type="match status" value="1"/>
</dbReference>
<feature type="compositionally biased region" description="Low complexity" evidence="13">
    <location>
        <begin position="168"/>
        <end position="182"/>
    </location>
</feature>